<accession>A0A1J8QVD8</accession>
<evidence type="ECO:0000313" key="1">
    <source>
        <dbReference type="EMBL" id="OJA17345.1"/>
    </source>
</evidence>
<organism evidence="1 2">
    <name type="scientific">Rhizopogon vesiculosus</name>
    <dbReference type="NCBI Taxonomy" id="180088"/>
    <lineage>
        <taxon>Eukaryota</taxon>
        <taxon>Fungi</taxon>
        <taxon>Dikarya</taxon>
        <taxon>Basidiomycota</taxon>
        <taxon>Agaricomycotina</taxon>
        <taxon>Agaricomycetes</taxon>
        <taxon>Agaricomycetidae</taxon>
        <taxon>Boletales</taxon>
        <taxon>Suillineae</taxon>
        <taxon>Rhizopogonaceae</taxon>
        <taxon>Rhizopogon</taxon>
    </lineage>
</organism>
<dbReference type="Proteomes" id="UP000183567">
    <property type="component" value="Unassembled WGS sequence"/>
</dbReference>
<reference evidence="1 2" key="1">
    <citation type="submission" date="2016-03" db="EMBL/GenBank/DDBJ databases">
        <title>Comparative genomics of the ectomycorrhizal sister species Rhizopogon vinicolor and Rhizopogon vesiculosus (Basidiomycota: Boletales) reveals a divergence of the mating type B locus.</title>
        <authorList>
            <person name="Mujic A.B."/>
            <person name="Kuo A."/>
            <person name="Tritt A."/>
            <person name="Lipzen A."/>
            <person name="Chen C."/>
            <person name="Johnson J."/>
            <person name="Sharma A."/>
            <person name="Barry K."/>
            <person name="Grigoriev I.V."/>
            <person name="Spatafora J.W."/>
        </authorList>
    </citation>
    <scope>NUCLEOTIDE SEQUENCE [LARGE SCALE GENOMIC DNA]</scope>
    <source>
        <strain evidence="1 2">AM-OR11-056</strain>
    </source>
</reference>
<proteinExistence type="predicted"/>
<keyword evidence="2" id="KW-1185">Reference proteome</keyword>
<protein>
    <submittedName>
        <fullName evidence="1">Uncharacterized protein</fullName>
    </submittedName>
</protein>
<dbReference type="EMBL" id="LVVM01002063">
    <property type="protein sequence ID" value="OJA17345.1"/>
    <property type="molecule type" value="Genomic_DNA"/>
</dbReference>
<dbReference type="AlphaFoldDB" id="A0A1J8QVD8"/>
<evidence type="ECO:0000313" key="2">
    <source>
        <dbReference type="Proteomes" id="UP000183567"/>
    </source>
</evidence>
<sequence>MMSFHIYFTPSRVPHLAESASTMALPPCYTHRRNLSLVPSCTIPHFRFTPSFFRLVAHSFVAPSTLSPMTLPPTIPPQPLLS</sequence>
<comment type="caution">
    <text evidence="1">The sequence shown here is derived from an EMBL/GenBank/DDBJ whole genome shotgun (WGS) entry which is preliminary data.</text>
</comment>
<name>A0A1J8QVD8_9AGAM</name>
<gene>
    <name evidence="1" type="ORF">AZE42_09599</name>
</gene>